<protein>
    <recommendedName>
        <fullName evidence="1">DUF4123 domain-containing protein</fullName>
    </recommendedName>
</protein>
<organism evidence="2 3">
    <name type="scientific">Trinickia caryophylli</name>
    <name type="common">Paraburkholderia caryophylli</name>
    <dbReference type="NCBI Taxonomy" id="28094"/>
    <lineage>
        <taxon>Bacteria</taxon>
        <taxon>Pseudomonadati</taxon>
        <taxon>Pseudomonadota</taxon>
        <taxon>Betaproteobacteria</taxon>
        <taxon>Burkholderiales</taxon>
        <taxon>Burkholderiaceae</taxon>
        <taxon>Trinickia</taxon>
    </lineage>
</organism>
<dbReference type="EMBL" id="FXAH01000031">
    <property type="protein sequence ID" value="SMF83329.1"/>
    <property type="molecule type" value="Genomic_DNA"/>
</dbReference>
<sequence length="308" mass="34822">MNAAPFQVERFAELTQWFESLGDGHDTPLNLYALVDGALSAGMLQLVTERDAAWQCLYPDTMLEAASPSIAPYLVELRLDDQGQAALARTLLRQSEHTDLVLWIASRVPLPHLTRYLHPFAEVELADGRKALLRYYDPLILNTLLDALTPEQHDKFVAPFRAVRYWRGTWQEVEGLDRALENLDAAADSVRLTVDQQQRLAMATLAETVYHEIKDELLPPMSDVDGRTCIAHARELLDRAFDRYRLRNVDDLMLFTLVGLNVNREFDAHPAISEKLDARERADKPLQEVFSSISVDVWEAVGTSASHS</sequence>
<dbReference type="Proteomes" id="UP000192911">
    <property type="component" value="Unassembled WGS sequence"/>
</dbReference>
<keyword evidence="3" id="KW-1185">Reference proteome</keyword>
<dbReference type="AlphaFoldDB" id="A0A1X7HBM3"/>
<gene>
    <name evidence="2" type="ORF">SAMN06295900_1319</name>
</gene>
<dbReference type="GeneID" id="95552846"/>
<dbReference type="Pfam" id="PF13503">
    <property type="entry name" value="DUF4123"/>
    <property type="match status" value="1"/>
</dbReference>
<dbReference type="RefSeq" id="WP_085230870.1">
    <property type="nucleotide sequence ID" value="NZ_BSQD01000008.1"/>
</dbReference>
<evidence type="ECO:0000313" key="2">
    <source>
        <dbReference type="EMBL" id="SMF83329.1"/>
    </source>
</evidence>
<name>A0A1X7HBM3_TRICW</name>
<proteinExistence type="predicted"/>
<feature type="domain" description="DUF4123" evidence="1">
    <location>
        <begin position="31"/>
        <end position="153"/>
    </location>
</feature>
<evidence type="ECO:0000259" key="1">
    <source>
        <dbReference type="Pfam" id="PF13503"/>
    </source>
</evidence>
<dbReference type="STRING" id="28094.SAMN06295900_1319"/>
<accession>A0A1X7HBM3</accession>
<dbReference type="OrthoDB" id="6660528at2"/>
<evidence type="ECO:0000313" key="3">
    <source>
        <dbReference type="Proteomes" id="UP000192911"/>
    </source>
</evidence>
<dbReference type="InterPro" id="IPR025391">
    <property type="entry name" value="DUF4123"/>
</dbReference>
<reference evidence="3" key="1">
    <citation type="submission" date="2017-04" db="EMBL/GenBank/DDBJ databases">
        <authorList>
            <person name="Varghese N."/>
            <person name="Submissions S."/>
        </authorList>
    </citation>
    <scope>NUCLEOTIDE SEQUENCE [LARGE SCALE GENOMIC DNA]</scope>
    <source>
        <strain evidence="3">Ballard 720</strain>
    </source>
</reference>